<evidence type="ECO:0000256" key="1">
    <source>
        <dbReference type="SAM" id="SignalP"/>
    </source>
</evidence>
<accession>A0ABY7G9Q2</accession>
<gene>
    <name evidence="2" type="ORF">MAR_033372</name>
    <name evidence="3" type="ORF">MAR_033397</name>
</gene>
<protein>
    <submittedName>
        <fullName evidence="3">Uncharacterized protein</fullName>
    </submittedName>
</protein>
<dbReference type="EMBL" id="CP111028">
    <property type="protein sequence ID" value="WAR30830.1"/>
    <property type="molecule type" value="Genomic_DNA"/>
</dbReference>
<keyword evidence="4" id="KW-1185">Reference proteome</keyword>
<dbReference type="Proteomes" id="UP001164746">
    <property type="component" value="Chromosome 17"/>
</dbReference>
<evidence type="ECO:0000313" key="4">
    <source>
        <dbReference type="Proteomes" id="UP001164746"/>
    </source>
</evidence>
<name>A0ABY7G9Q2_MYAAR</name>
<sequence>MRSSIVLVLLMCLVVSNSGQPAGQGEMCGGYAGTMCGEGLRCDHSRGTAGKCVRSWMTPLYNVQF</sequence>
<feature type="chain" id="PRO_5045034284" evidence="1">
    <location>
        <begin position="20"/>
        <end position="65"/>
    </location>
</feature>
<organism evidence="3 4">
    <name type="scientific">Mya arenaria</name>
    <name type="common">Soft-shell clam</name>
    <dbReference type="NCBI Taxonomy" id="6604"/>
    <lineage>
        <taxon>Eukaryota</taxon>
        <taxon>Metazoa</taxon>
        <taxon>Spiralia</taxon>
        <taxon>Lophotrochozoa</taxon>
        <taxon>Mollusca</taxon>
        <taxon>Bivalvia</taxon>
        <taxon>Autobranchia</taxon>
        <taxon>Heteroconchia</taxon>
        <taxon>Euheterodonta</taxon>
        <taxon>Imparidentia</taxon>
        <taxon>Neoheterodontei</taxon>
        <taxon>Myida</taxon>
        <taxon>Myoidea</taxon>
        <taxon>Myidae</taxon>
        <taxon>Mya</taxon>
    </lineage>
</organism>
<evidence type="ECO:0000313" key="2">
    <source>
        <dbReference type="EMBL" id="WAR30830.1"/>
    </source>
</evidence>
<feature type="signal peptide" evidence="1">
    <location>
        <begin position="1"/>
        <end position="19"/>
    </location>
</feature>
<evidence type="ECO:0000313" key="3">
    <source>
        <dbReference type="EMBL" id="WAR30855.1"/>
    </source>
</evidence>
<reference evidence="3" key="1">
    <citation type="submission" date="2022-11" db="EMBL/GenBank/DDBJ databases">
        <title>Centuries of genome instability and evolution in soft-shell clam transmissible cancer (bioRxiv).</title>
        <authorList>
            <person name="Hart S.F.M."/>
            <person name="Yonemitsu M.A."/>
            <person name="Giersch R.M."/>
            <person name="Beal B.F."/>
            <person name="Arriagada G."/>
            <person name="Davis B.W."/>
            <person name="Ostrander E.A."/>
            <person name="Goff S.P."/>
            <person name="Metzger M.J."/>
        </authorList>
    </citation>
    <scope>NUCLEOTIDE SEQUENCE</scope>
    <source>
        <strain evidence="3">MELC-2E11</strain>
        <tissue evidence="3">Siphon/mantle</tissue>
    </source>
</reference>
<keyword evidence="1" id="KW-0732">Signal</keyword>
<proteinExistence type="predicted"/>
<dbReference type="EMBL" id="CP111028">
    <property type="protein sequence ID" value="WAR30855.1"/>
    <property type="molecule type" value="Genomic_DNA"/>
</dbReference>